<evidence type="ECO:0000256" key="1">
    <source>
        <dbReference type="ARBA" id="ARBA00022478"/>
    </source>
</evidence>
<dbReference type="Gene3D" id="1.10.150.390">
    <property type="match status" value="1"/>
</dbReference>
<evidence type="ECO:0000256" key="3">
    <source>
        <dbReference type="ARBA" id="ARBA00022695"/>
    </source>
</evidence>
<dbReference type="GO" id="GO:0003677">
    <property type="term" value="F:DNA binding"/>
    <property type="evidence" value="ECO:0007669"/>
    <property type="project" value="UniProtKB-UniRule"/>
</dbReference>
<dbReference type="InterPro" id="IPR006592">
    <property type="entry name" value="RNA_pol_N"/>
</dbReference>
<evidence type="ECO:0000256" key="6">
    <source>
        <dbReference type="ARBA" id="ARBA00048552"/>
    </source>
</evidence>
<keyword evidence="7" id="KW-0862">Zinc</keyword>
<dbReference type="InterPro" id="IPR045867">
    <property type="entry name" value="DNA-dir_RpoC_beta_prime"/>
</dbReference>
<protein>
    <recommendedName>
        <fullName evidence="7">DNA-directed RNA polymerase subunit beta'</fullName>
        <shortName evidence="7">RNAP subunit beta'</shortName>
        <ecNumber evidence="7">2.7.7.6</ecNumber>
    </recommendedName>
    <alternativeName>
        <fullName evidence="7">RNA polymerase subunit beta'</fullName>
    </alternativeName>
    <alternativeName>
        <fullName evidence="7">Transcriptase subunit beta'</fullName>
    </alternativeName>
</protein>
<dbReference type="HAMAP" id="MF_01322">
    <property type="entry name" value="RNApol_bact_RpoC"/>
    <property type="match status" value="1"/>
</dbReference>
<dbReference type="GO" id="GO:0008270">
    <property type="term" value="F:zinc ion binding"/>
    <property type="evidence" value="ECO:0007669"/>
    <property type="project" value="UniProtKB-UniRule"/>
</dbReference>
<dbReference type="InterPro" id="IPR007080">
    <property type="entry name" value="RNA_pol_Rpb1_1"/>
</dbReference>
<dbReference type="GO" id="GO:0006351">
    <property type="term" value="P:DNA-templated transcription"/>
    <property type="evidence" value="ECO:0007669"/>
    <property type="project" value="UniProtKB-UniRule"/>
</dbReference>
<dbReference type="Pfam" id="PF05000">
    <property type="entry name" value="RNA_pol_Rpb1_4"/>
    <property type="match status" value="1"/>
</dbReference>
<dbReference type="EMBL" id="DTGZ01000075">
    <property type="protein sequence ID" value="HGV97451.1"/>
    <property type="molecule type" value="Genomic_DNA"/>
</dbReference>
<evidence type="ECO:0000259" key="9">
    <source>
        <dbReference type="SMART" id="SM00663"/>
    </source>
</evidence>
<dbReference type="GO" id="GO:0000428">
    <property type="term" value="C:DNA-directed RNA polymerase complex"/>
    <property type="evidence" value="ECO:0007669"/>
    <property type="project" value="UniProtKB-KW"/>
</dbReference>
<dbReference type="InterPro" id="IPR007066">
    <property type="entry name" value="RNA_pol_Rpb1_3"/>
</dbReference>
<dbReference type="Gene3D" id="1.10.40.90">
    <property type="match status" value="1"/>
</dbReference>
<comment type="function">
    <text evidence="7 8">DNA-dependent RNA polymerase catalyzes the transcription of DNA into RNA using the four ribonucleoside triphosphates as substrates.</text>
</comment>
<dbReference type="InterPro" id="IPR000722">
    <property type="entry name" value="RNA_pol_asu"/>
</dbReference>
<dbReference type="CDD" id="cd01609">
    <property type="entry name" value="RNAP_beta'_N"/>
    <property type="match status" value="1"/>
</dbReference>
<feature type="binding site" evidence="7">
    <location>
        <position position="82"/>
    </location>
    <ligand>
        <name>Zn(2+)</name>
        <dbReference type="ChEBI" id="CHEBI:29105"/>
        <label>1</label>
    </ligand>
</feature>
<dbReference type="InterPro" id="IPR007083">
    <property type="entry name" value="RNA_pol_Rpb1_4"/>
</dbReference>
<gene>
    <name evidence="7 10" type="primary">rpoC</name>
    <name evidence="10" type="ORF">ENV60_04030</name>
</gene>
<comment type="subunit">
    <text evidence="7">The RNAP catalytic core consists of 2 alpha, 1 beta, 1 beta' and 1 omega subunit. When a sigma factor is associated with the core the holoenzyme is formed, which can initiate transcription.</text>
</comment>
<keyword evidence="5 7" id="KW-0804">Transcription</keyword>
<dbReference type="Gene3D" id="2.40.40.20">
    <property type="match status" value="1"/>
</dbReference>
<dbReference type="Pfam" id="PF04983">
    <property type="entry name" value="RNA_pol_Rpb1_3"/>
    <property type="match status" value="1"/>
</dbReference>
<keyword evidence="4 7" id="KW-0479">Metal-binding</keyword>
<comment type="caution">
    <text evidence="10">The sequence shown here is derived from an EMBL/GenBank/DDBJ whole genome shotgun (WGS) entry which is preliminary data.</text>
</comment>
<feature type="binding site" evidence="7">
    <location>
        <position position="874"/>
    </location>
    <ligand>
        <name>Zn(2+)</name>
        <dbReference type="ChEBI" id="CHEBI:29105"/>
        <label>2</label>
    </ligand>
</feature>
<dbReference type="InterPro" id="IPR044893">
    <property type="entry name" value="RNA_pol_Rpb1_clamp_domain"/>
</dbReference>
<evidence type="ECO:0000256" key="5">
    <source>
        <dbReference type="ARBA" id="ARBA00023163"/>
    </source>
</evidence>
<feature type="binding site" evidence="7">
    <location>
        <position position="69"/>
    </location>
    <ligand>
        <name>Zn(2+)</name>
        <dbReference type="ChEBI" id="CHEBI:29105"/>
        <label>1</label>
    </ligand>
</feature>
<feature type="binding site" evidence="7">
    <location>
        <position position="462"/>
    </location>
    <ligand>
        <name>Mg(2+)</name>
        <dbReference type="ChEBI" id="CHEBI:18420"/>
    </ligand>
</feature>
<feature type="binding site" evidence="7">
    <location>
        <position position="67"/>
    </location>
    <ligand>
        <name>Zn(2+)</name>
        <dbReference type="ChEBI" id="CHEBI:29105"/>
        <label>1</label>
    </ligand>
</feature>
<dbReference type="Gene3D" id="1.10.274.100">
    <property type="entry name" value="RNA polymerase Rpb1, domain 3"/>
    <property type="match status" value="2"/>
</dbReference>
<feature type="binding site" evidence="7">
    <location>
        <position position="85"/>
    </location>
    <ligand>
        <name>Zn(2+)</name>
        <dbReference type="ChEBI" id="CHEBI:29105"/>
        <label>1</label>
    </ligand>
</feature>
<dbReference type="SUPFAM" id="SSF64484">
    <property type="entry name" value="beta and beta-prime subunits of DNA dependent RNA-polymerase"/>
    <property type="match status" value="1"/>
</dbReference>
<dbReference type="PANTHER" id="PTHR19376:SF54">
    <property type="entry name" value="DNA-DIRECTED RNA POLYMERASE SUBUNIT BETA"/>
    <property type="match status" value="1"/>
</dbReference>
<feature type="binding site" evidence="7">
    <location>
        <position position="458"/>
    </location>
    <ligand>
        <name>Mg(2+)</name>
        <dbReference type="ChEBI" id="CHEBI:18420"/>
    </ligand>
</feature>
<evidence type="ECO:0000313" key="10">
    <source>
        <dbReference type="EMBL" id="HGV97451.1"/>
    </source>
</evidence>
<dbReference type="Pfam" id="PF04998">
    <property type="entry name" value="RNA_pol_Rpb1_5"/>
    <property type="match status" value="1"/>
</dbReference>
<dbReference type="Gene3D" id="2.40.50.100">
    <property type="match status" value="3"/>
</dbReference>
<keyword evidence="2 7" id="KW-0808">Transferase</keyword>
<keyword evidence="1 7" id="KW-0240">DNA-directed RNA polymerase</keyword>
<reference evidence="10" key="1">
    <citation type="journal article" date="2020" name="mSystems">
        <title>Genome- and Community-Level Interaction Insights into Carbon Utilization and Element Cycling Functions of Hydrothermarchaeota in Hydrothermal Sediment.</title>
        <authorList>
            <person name="Zhou Z."/>
            <person name="Liu Y."/>
            <person name="Xu W."/>
            <person name="Pan J."/>
            <person name="Luo Z.H."/>
            <person name="Li M."/>
        </authorList>
    </citation>
    <scope>NUCLEOTIDE SEQUENCE [LARGE SCALE GENOMIC DNA]</scope>
    <source>
        <strain evidence="10">SpSt-774</strain>
    </source>
</reference>
<name>A0A7C4XET5_UNCW3</name>
<dbReference type="InterPro" id="IPR012754">
    <property type="entry name" value="DNA-dir_RpoC_beta_prime_bact"/>
</dbReference>
<dbReference type="CDD" id="cd02655">
    <property type="entry name" value="RNAP_beta'_C"/>
    <property type="match status" value="1"/>
</dbReference>
<dbReference type="Gene3D" id="1.10.1790.20">
    <property type="match status" value="1"/>
</dbReference>
<feature type="binding site" evidence="7">
    <location>
        <position position="871"/>
    </location>
    <ligand>
        <name>Zn(2+)</name>
        <dbReference type="ChEBI" id="CHEBI:29105"/>
        <label>2</label>
    </ligand>
</feature>
<dbReference type="Gene3D" id="1.10.132.30">
    <property type="match status" value="1"/>
</dbReference>
<proteinExistence type="inferred from homology"/>
<dbReference type="NCBIfam" id="TIGR02386">
    <property type="entry name" value="rpoC_TIGR"/>
    <property type="match status" value="1"/>
</dbReference>
<evidence type="ECO:0000256" key="2">
    <source>
        <dbReference type="ARBA" id="ARBA00022679"/>
    </source>
</evidence>
<dbReference type="PANTHER" id="PTHR19376">
    <property type="entry name" value="DNA-DIRECTED RNA POLYMERASE"/>
    <property type="match status" value="1"/>
</dbReference>
<dbReference type="EC" id="2.7.7.6" evidence="7"/>
<organism evidence="10">
    <name type="scientific">candidate division WOR-3 bacterium</name>
    <dbReference type="NCBI Taxonomy" id="2052148"/>
    <lineage>
        <taxon>Bacteria</taxon>
        <taxon>Bacteria division WOR-3</taxon>
    </lineage>
</organism>
<dbReference type="Gene3D" id="4.10.860.120">
    <property type="entry name" value="RNA polymerase II, clamp domain"/>
    <property type="match status" value="1"/>
</dbReference>
<feature type="binding site" evidence="7">
    <location>
        <position position="790"/>
    </location>
    <ligand>
        <name>Zn(2+)</name>
        <dbReference type="ChEBI" id="CHEBI:29105"/>
        <label>2</label>
    </ligand>
</feature>
<feature type="domain" description="RNA polymerase N-terminal" evidence="9">
    <location>
        <begin position="232"/>
        <end position="512"/>
    </location>
</feature>
<comment type="catalytic activity">
    <reaction evidence="6 7 8">
        <text>RNA(n) + a ribonucleoside 5'-triphosphate = RNA(n+1) + diphosphate</text>
        <dbReference type="Rhea" id="RHEA:21248"/>
        <dbReference type="Rhea" id="RHEA-COMP:14527"/>
        <dbReference type="Rhea" id="RHEA-COMP:17342"/>
        <dbReference type="ChEBI" id="CHEBI:33019"/>
        <dbReference type="ChEBI" id="CHEBI:61557"/>
        <dbReference type="ChEBI" id="CHEBI:140395"/>
        <dbReference type="EC" id="2.7.7.6"/>
    </reaction>
</comment>
<dbReference type="InterPro" id="IPR038120">
    <property type="entry name" value="Rpb1_funnel_sf"/>
</dbReference>
<comment type="cofactor">
    <cofactor evidence="7">
        <name>Zn(2+)</name>
        <dbReference type="ChEBI" id="CHEBI:29105"/>
    </cofactor>
    <text evidence="7">Binds 2 Zn(2+) ions per subunit.</text>
</comment>
<comment type="cofactor">
    <cofactor evidence="7">
        <name>Mg(2+)</name>
        <dbReference type="ChEBI" id="CHEBI:18420"/>
    </cofactor>
    <text evidence="7">Binds 1 Mg(2+) ion per subunit.</text>
</comment>
<comment type="similarity">
    <text evidence="7 8">Belongs to the RNA polymerase beta' chain family.</text>
</comment>
<dbReference type="Pfam" id="PF04997">
    <property type="entry name" value="RNA_pol_Rpb1_1"/>
    <property type="match status" value="1"/>
</dbReference>
<dbReference type="SMART" id="SM00663">
    <property type="entry name" value="RPOLA_N"/>
    <property type="match status" value="1"/>
</dbReference>
<evidence type="ECO:0000256" key="8">
    <source>
        <dbReference type="RuleBase" id="RU004279"/>
    </source>
</evidence>
<keyword evidence="7" id="KW-0460">Magnesium</keyword>
<evidence type="ECO:0000256" key="4">
    <source>
        <dbReference type="ARBA" id="ARBA00022723"/>
    </source>
</evidence>
<accession>A0A7C4XET5</accession>
<sequence length="1350" mass="150855">MRSNWQDYLDLSDLTGLRLGLASPETILSWSYGEVTRADTINYRTQRPEKDGLFCERIFGPVKDFECACGKYKKAKYRGTICDRCGVEVAPASVRRERMGHIDLAVPVAHIFYYKIPPSKIGLLLDLTINNLEAILNYEAYIVVEQGNSPYPKGTVLDDDGYKEAKSKNYEGFKADTGAQPIYDLLKEIDLDNLSSELRILLERETLQARRIKLLNKLKLVEAFRLSGNRPEWMILTRIPVIPPDLRPLVALEGGRYATSDLNDLYKRVITRNNRVKSLITGIKTPEVIVRNEKRMLQDAVDALLDNSRRNRPIKGRGNRPLKSLADALKGKQGRFRRNLLGKRVDYSGRSVIVVDPALKLYECGIPKEMALELFKPMIVRKLEERGVVDSERSARRLVRSRSTEVYEILEEVIREHPVLLNRAPTLHRVSIQAFLPVLKEGRAIAIHPLVCVPYNADFDGDTMSVHVPLSPEAIMESYLLMLSVHNIRSPANGRALMTPTQDMVIGLHYLTKELPSPSKPKVFADIDEIKYALENKNLSLHQWIEFDFKGKFIKTTPGRVLFNELLPEEMRFKNQTMTKKSLAGIVDECLNKFGTEKTVELLDNLKKVGFEYATQSGLTIGIDDMKSPKNKEKLWSQGLKEVMEINKAHKAGLISETERYNKVIDTWTRVSMEIEEELIKELGKDQNSFNPLYMMVESGARGSRNQASQICGMRGLMSKPQRKVTAVQIIETPIKSSCKEGLSVLEYFISTHGARKGLADTALKTADAGYLTRRLVDVAQNVTITIEDCGTIMGQEITALKEGEKVVESLSERISGRVALVDIVDPQTNEIIVKAGEEISDEKAIKIEKSGIEKVKVRSILTCEAPVGLCAKCYGRNLATGRMVEIGEAVGIIAAQSIGEPGTQLTLRTFHGGGVALRIAESTSRTAEFPGEVSFENLTAVERPDGLLVNLNDKGLMVIKEKESKRKITYNIPVGALIYVKPKTNVKVDDILFEWDPYSIPIVSPVGGLVKYSDIILGVTLQENWVDERSGGKQSIIIEDRLRKHHPKIVIYDKKGGRVLKNFSIPAGAYLLVKDGDEIYPGTLIARIPKEIGKSKDITGGLPRVEELFEAKYVKDPAVVSEIDGICDVEEQKGVWIVTITPEVGDKKTYEIPTSKYLKVHSGEMVRAGDPLCEGALDPHDILRIKGPMETQRFLVNEILEVYRIQDVKIDDKHIEVIVRQMLQKVRIEDPGSTPFVSGEIVDKRRVIEVNQRVMSTAGEGERPRPATYRPVLLGITRAALSSESFFSASSFQETAKVLADAAVEGKIDKLEGLKENVIVGRIIPAGTGVREFQKIELAEESVAKTEAG</sequence>
<dbReference type="InterPro" id="IPR007081">
    <property type="entry name" value="RNA_pol_Rpb1_5"/>
</dbReference>
<evidence type="ECO:0000256" key="7">
    <source>
        <dbReference type="HAMAP-Rule" id="MF_01322"/>
    </source>
</evidence>
<feature type="binding site" evidence="7">
    <location>
        <position position="864"/>
    </location>
    <ligand>
        <name>Zn(2+)</name>
        <dbReference type="ChEBI" id="CHEBI:29105"/>
        <label>2</label>
    </ligand>
</feature>
<dbReference type="GO" id="GO:0003899">
    <property type="term" value="F:DNA-directed RNA polymerase activity"/>
    <property type="evidence" value="ECO:0007669"/>
    <property type="project" value="UniProtKB-UniRule"/>
</dbReference>
<feature type="binding site" evidence="7">
    <location>
        <position position="460"/>
    </location>
    <ligand>
        <name>Mg(2+)</name>
        <dbReference type="ChEBI" id="CHEBI:18420"/>
    </ligand>
</feature>
<dbReference type="InterPro" id="IPR042102">
    <property type="entry name" value="RNA_pol_Rpb1_3_sf"/>
</dbReference>
<dbReference type="GO" id="GO:0000287">
    <property type="term" value="F:magnesium ion binding"/>
    <property type="evidence" value="ECO:0007669"/>
    <property type="project" value="UniProtKB-UniRule"/>
</dbReference>
<keyword evidence="3 7" id="KW-0548">Nucleotidyltransferase</keyword>
<dbReference type="Pfam" id="PF00623">
    <property type="entry name" value="RNA_pol_Rpb1_2"/>
    <property type="match status" value="1"/>
</dbReference>